<name>A0ABX1RKU9_9PSEU</name>
<organism evidence="7 8">
    <name type="scientific">Pseudonocardia xinjiangensis</name>
    <dbReference type="NCBI Taxonomy" id="75289"/>
    <lineage>
        <taxon>Bacteria</taxon>
        <taxon>Bacillati</taxon>
        <taxon>Actinomycetota</taxon>
        <taxon>Actinomycetes</taxon>
        <taxon>Pseudonocardiales</taxon>
        <taxon>Pseudonocardiaceae</taxon>
        <taxon>Pseudonocardia</taxon>
    </lineage>
</organism>
<sequence length="327" mass="34948">MIDNAPSWWGALAFWRFSPAVDLVLVLVTVAYLLLARRPGADGSRWPPLRTTAWLGAVVVLVVALDGPVAVFADVLFWVHMVQHLLLIMVVPVLLVWAQPWRLVHDAGGARARSVVDRVVGSRAARWGTAPLCSLGLYAAVVILTHLTGFQQVSVTDPAVRAAELALYLVSGYLLFLPLAGAELVPWSPPHLARFALLALSMGVDTLTGVVLMLTPRPLAPAYAAAHPGWGPTALADQEAAGAIMWFGGDVLMLVLMVAVAVRWGTSQGQEQGLGRWIEGVRHRTLLGADAVPADGASGDVDADERALQAYNAALAALHTRDEEHRS</sequence>
<evidence type="ECO:0000256" key="6">
    <source>
        <dbReference type="SAM" id="Phobius"/>
    </source>
</evidence>
<dbReference type="EMBL" id="JAAXKY010000089">
    <property type="protein sequence ID" value="NMH80119.1"/>
    <property type="molecule type" value="Genomic_DNA"/>
</dbReference>
<comment type="subcellular location">
    <subcellularLocation>
        <location evidence="1">Cell membrane</location>
        <topology evidence="1">Multi-pass membrane protein</topology>
    </subcellularLocation>
</comment>
<gene>
    <name evidence="7" type="ORF">HF577_23900</name>
</gene>
<proteinExistence type="predicted"/>
<evidence type="ECO:0000256" key="1">
    <source>
        <dbReference type="ARBA" id="ARBA00004651"/>
    </source>
</evidence>
<feature type="transmembrane region" description="Helical" evidence="6">
    <location>
        <begin position="12"/>
        <end position="35"/>
    </location>
</feature>
<comment type="caution">
    <text evidence="7">The sequence shown here is derived from an EMBL/GenBank/DDBJ whole genome shotgun (WGS) entry which is preliminary data.</text>
</comment>
<feature type="transmembrane region" description="Helical" evidence="6">
    <location>
        <begin position="240"/>
        <end position="262"/>
    </location>
</feature>
<feature type="transmembrane region" description="Helical" evidence="6">
    <location>
        <begin position="55"/>
        <end position="79"/>
    </location>
</feature>
<dbReference type="Pfam" id="PF09678">
    <property type="entry name" value="Caa3_CtaG"/>
    <property type="match status" value="1"/>
</dbReference>
<dbReference type="InterPro" id="IPR019108">
    <property type="entry name" value="Caa3_assmbl_CtaG-rel"/>
</dbReference>
<dbReference type="RefSeq" id="WP_169398178.1">
    <property type="nucleotide sequence ID" value="NZ_BAAAJH010000001.1"/>
</dbReference>
<keyword evidence="5 6" id="KW-0472">Membrane</keyword>
<feature type="transmembrane region" description="Helical" evidence="6">
    <location>
        <begin position="192"/>
        <end position="214"/>
    </location>
</feature>
<reference evidence="7 8" key="1">
    <citation type="submission" date="2020-04" db="EMBL/GenBank/DDBJ databases">
        <authorList>
            <person name="Klaysubun C."/>
            <person name="Duangmal K."/>
            <person name="Lipun K."/>
        </authorList>
    </citation>
    <scope>NUCLEOTIDE SEQUENCE [LARGE SCALE GENOMIC DNA]</scope>
    <source>
        <strain evidence="7 8">JCM 11839</strain>
    </source>
</reference>
<evidence type="ECO:0000313" key="7">
    <source>
        <dbReference type="EMBL" id="NMH80119.1"/>
    </source>
</evidence>
<feature type="transmembrane region" description="Helical" evidence="6">
    <location>
        <begin position="165"/>
        <end position="185"/>
    </location>
</feature>
<evidence type="ECO:0000256" key="4">
    <source>
        <dbReference type="ARBA" id="ARBA00022989"/>
    </source>
</evidence>
<feature type="transmembrane region" description="Helical" evidence="6">
    <location>
        <begin position="124"/>
        <end position="145"/>
    </location>
</feature>
<evidence type="ECO:0000256" key="3">
    <source>
        <dbReference type="ARBA" id="ARBA00022692"/>
    </source>
</evidence>
<keyword evidence="2" id="KW-1003">Cell membrane</keyword>
<evidence type="ECO:0000256" key="5">
    <source>
        <dbReference type="ARBA" id="ARBA00023136"/>
    </source>
</evidence>
<evidence type="ECO:0000256" key="2">
    <source>
        <dbReference type="ARBA" id="ARBA00022475"/>
    </source>
</evidence>
<keyword evidence="4 6" id="KW-1133">Transmembrane helix</keyword>
<dbReference type="Proteomes" id="UP001296706">
    <property type="component" value="Unassembled WGS sequence"/>
</dbReference>
<protein>
    <submittedName>
        <fullName evidence="7">Cytochrome c oxidase assembly protein</fullName>
    </submittedName>
</protein>
<accession>A0ABX1RKU9</accession>
<keyword evidence="8" id="KW-1185">Reference proteome</keyword>
<feature type="transmembrane region" description="Helical" evidence="6">
    <location>
        <begin position="85"/>
        <end position="104"/>
    </location>
</feature>
<evidence type="ECO:0000313" key="8">
    <source>
        <dbReference type="Proteomes" id="UP001296706"/>
    </source>
</evidence>
<keyword evidence="3 6" id="KW-0812">Transmembrane</keyword>